<reference evidence="3" key="2">
    <citation type="submission" date="2025-08" db="UniProtKB">
        <authorList>
            <consortium name="RefSeq"/>
        </authorList>
    </citation>
    <scope>IDENTIFICATION</scope>
    <source>
        <tissue evidence="3">Blood</tissue>
    </source>
</reference>
<protein>
    <submittedName>
        <fullName evidence="3">Uncharacterized protein LOC112832648</fullName>
    </submittedName>
</protein>
<dbReference type="RefSeq" id="XP_025739179.1">
    <property type="nucleotide sequence ID" value="XM_025883394.1"/>
</dbReference>
<sequence>MGARAGAWLSRTALPHSLLPPASRPFARGCRAARLRLHCQLKDAVSRACVCRQGRVLGGSARCMKLSQDEGSGGDREQRSNLHQNQLKEGEQRCADRTGARRLAAVVTFNPLCAERPIT</sequence>
<evidence type="ECO:0000313" key="2">
    <source>
        <dbReference type="Proteomes" id="UP000286641"/>
    </source>
</evidence>
<dbReference type="InParanoid" id="A0A3Q7PZI2"/>
<organism evidence="2 3">
    <name type="scientific">Callorhinus ursinus</name>
    <name type="common">Northern fur seal</name>
    <dbReference type="NCBI Taxonomy" id="34884"/>
    <lineage>
        <taxon>Eukaryota</taxon>
        <taxon>Metazoa</taxon>
        <taxon>Chordata</taxon>
        <taxon>Craniata</taxon>
        <taxon>Vertebrata</taxon>
        <taxon>Euteleostomi</taxon>
        <taxon>Mammalia</taxon>
        <taxon>Eutheria</taxon>
        <taxon>Laurasiatheria</taxon>
        <taxon>Carnivora</taxon>
        <taxon>Caniformia</taxon>
        <taxon>Pinnipedia</taxon>
        <taxon>Otariidae</taxon>
        <taxon>Callorhinus</taxon>
    </lineage>
</organism>
<dbReference type="AlphaFoldDB" id="A0A3Q7PZI2"/>
<accession>A0A3Q7PZI2</accession>
<name>A0A3Q7PZI2_CALUR</name>
<proteinExistence type="predicted"/>
<gene>
    <name evidence="3" type="primary">LOC112832648</name>
</gene>
<reference key="1">
    <citation type="submission" date="2019-01" db="UniProtKB">
        <authorList>
            <consortium name="RefSeq"/>
        </authorList>
    </citation>
    <scope>IDENTIFICATION</scope>
</reference>
<evidence type="ECO:0000313" key="3">
    <source>
        <dbReference type="RefSeq" id="XP_025739179.1"/>
    </source>
</evidence>
<dbReference type="Proteomes" id="UP000286641">
    <property type="component" value="Unplaced"/>
</dbReference>
<evidence type="ECO:0000256" key="1">
    <source>
        <dbReference type="SAM" id="MobiDB-lite"/>
    </source>
</evidence>
<feature type="region of interest" description="Disordered" evidence="1">
    <location>
        <begin position="67"/>
        <end position="94"/>
    </location>
</feature>
<feature type="compositionally biased region" description="Basic and acidic residues" evidence="1">
    <location>
        <begin position="73"/>
        <end position="94"/>
    </location>
</feature>
<keyword evidence="2" id="KW-1185">Reference proteome</keyword>